<feature type="binding site" evidence="16">
    <location>
        <begin position="105"/>
        <end position="108"/>
    </location>
    <ligand>
        <name>substrate</name>
    </ligand>
</feature>
<evidence type="ECO:0000256" key="16">
    <source>
        <dbReference type="HAMAP-Rule" id="MF_01274"/>
    </source>
</evidence>
<keyword evidence="9 16" id="KW-0547">Nucleotide-binding</keyword>
<evidence type="ECO:0000256" key="12">
    <source>
        <dbReference type="ARBA" id="ARBA00022958"/>
    </source>
</evidence>
<dbReference type="GO" id="GO:0005737">
    <property type="term" value="C:cytoplasm"/>
    <property type="evidence" value="ECO:0007669"/>
    <property type="project" value="UniProtKB-SubCell"/>
</dbReference>
<keyword evidence="12 16" id="KW-0630">Potassium</keyword>
<keyword evidence="10 16" id="KW-0418">Kinase</keyword>
<comment type="subcellular location">
    <subcellularLocation>
        <location evidence="3 16">Cytoplasm</location>
    </subcellularLocation>
</comment>
<dbReference type="InterPro" id="IPR043129">
    <property type="entry name" value="ATPase_NBD"/>
</dbReference>
<feature type="binding site" evidence="16">
    <location>
        <begin position="10"/>
        <end position="17"/>
    </location>
    <ligand>
        <name>ATP</name>
        <dbReference type="ChEBI" id="CHEBI:30616"/>
    </ligand>
</feature>
<feature type="binding site" evidence="16">
    <location>
        <position position="182"/>
    </location>
    <ligand>
        <name>substrate</name>
    </ligand>
</feature>
<dbReference type="GO" id="GO:0004594">
    <property type="term" value="F:pantothenate kinase activity"/>
    <property type="evidence" value="ECO:0007669"/>
    <property type="project" value="UniProtKB-UniRule"/>
</dbReference>
<proteinExistence type="inferred from homology"/>
<evidence type="ECO:0000256" key="11">
    <source>
        <dbReference type="ARBA" id="ARBA00022840"/>
    </source>
</evidence>
<keyword evidence="8 16" id="KW-0808">Transferase</keyword>
<dbReference type="AlphaFoldDB" id="A0A1F6H3X3"/>
<comment type="similarity">
    <text evidence="14 16">Belongs to the type III pantothenate kinase family.</text>
</comment>
<keyword evidence="13 16" id="KW-0173">Coenzyme A biosynthesis</keyword>
<evidence type="ECO:0000256" key="13">
    <source>
        <dbReference type="ARBA" id="ARBA00022993"/>
    </source>
</evidence>
<feature type="active site" description="Proton acceptor" evidence="16">
    <location>
        <position position="107"/>
    </location>
</feature>
<evidence type="ECO:0000256" key="8">
    <source>
        <dbReference type="ARBA" id="ARBA00022679"/>
    </source>
</evidence>
<accession>A0A1F6H3X3</accession>
<dbReference type="NCBIfam" id="TIGR00671">
    <property type="entry name" value="baf"/>
    <property type="match status" value="1"/>
</dbReference>
<comment type="catalytic activity">
    <reaction evidence="1 16">
        <text>(R)-pantothenate + ATP = (R)-4'-phosphopantothenate + ADP + H(+)</text>
        <dbReference type="Rhea" id="RHEA:16373"/>
        <dbReference type="ChEBI" id="CHEBI:10986"/>
        <dbReference type="ChEBI" id="CHEBI:15378"/>
        <dbReference type="ChEBI" id="CHEBI:29032"/>
        <dbReference type="ChEBI" id="CHEBI:30616"/>
        <dbReference type="ChEBI" id="CHEBI:456216"/>
        <dbReference type="EC" id="2.7.1.33"/>
    </reaction>
</comment>
<evidence type="ECO:0000256" key="2">
    <source>
        <dbReference type="ARBA" id="ARBA00001958"/>
    </source>
</evidence>
<comment type="caution">
    <text evidence="17">The sequence shown here is derived from an EMBL/GenBank/DDBJ whole genome shotgun (WGS) entry which is preliminary data.</text>
</comment>
<keyword evidence="16" id="KW-0479">Metal-binding</keyword>
<dbReference type="UniPathway" id="UPA00241">
    <property type="reaction ID" value="UER00352"/>
</dbReference>
<protein>
    <recommendedName>
        <fullName evidence="15 16">Type III pantothenate kinase</fullName>
        <ecNumber evidence="6 16">2.7.1.33</ecNumber>
    </recommendedName>
    <alternativeName>
        <fullName evidence="16">PanK-III</fullName>
    </alternativeName>
    <alternativeName>
        <fullName evidence="16">Pantothenic acid kinase</fullName>
    </alternativeName>
</protein>
<comment type="cofactor">
    <cofactor evidence="2">
        <name>K(+)</name>
        <dbReference type="ChEBI" id="CHEBI:29103"/>
    </cofactor>
</comment>
<evidence type="ECO:0000256" key="7">
    <source>
        <dbReference type="ARBA" id="ARBA00022490"/>
    </source>
</evidence>
<feature type="binding site" evidence="16">
    <location>
        <position position="127"/>
    </location>
    <ligand>
        <name>K(+)</name>
        <dbReference type="ChEBI" id="CHEBI:29103"/>
    </ligand>
</feature>
<gene>
    <name evidence="16" type="primary">coaX</name>
    <name evidence="17" type="ORF">A2557_08825</name>
</gene>
<comment type="caution">
    <text evidence="16">Lacks conserved residue(s) required for the propagation of feature annotation.</text>
</comment>
<comment type="pathway">
    <text evidence="4 16">Cofactor biosynthesis; coenzyme A biosynthesis; CoA from (R)-pantothenate: step 1/5.</text>
</comment>
<organism evidence="17 18">
    <name type="scientific">Candidatus Lambdaproteobacteria bacterium RIFOXYD2_FULL_56_26</name>
    <dbReference type="NCBI Taxonomy" id="1817773"/>
    <lineage>
        <taxon>Bacteria</taxon>
        <taxon>Pseudomonadati</taxon>
        <taxon>Pseudomonadota</taxon>
        <taxon>Candidatus Lambdaproteobacteria</taxon>
    </lineage>
</organism>
<dbReference type="SUPFAM" id="SSF53067">
    <property type="entry name" value="Actin-like ATPase domain"/>
    <property type="match status" value="2"/>
</dbReference>
<reference evidence="17 18" key="1">
    <citation type="journal article" date="2016" name="Nat. Commun.">
        <title>Thousands of microbial genomes shed light on interconnected biogeochemical processes in an aquifer system.</title>
        <authorList>
            <person name="Anantharaman K."/>
            <person name="Brown C.T."/>
            <person name="Hug L.A."/>
            <person name="Sharon I."/>
            <person name="Castelle C.J."/>
            <person name="Probst A.J."/>
            <person name="Thomas B.C."/>
            <person name="Singh A."/>
            <person name="Wilkins M.J."/>
            <person name="Karaoz U."/>
            <person name="Brodie E.L."/>
            <person name="Williams K.H."/>
            <person name="Hubbard S.S."/>
            <person name="Banfield J.F."/>
        </authorList>
    </citation>
    <scope>NUCLEOTIDE SEQUENCE [LARGE SCALE GENOMIC DNA]</scope>
</reference>
<comment type="function">
    <text evidence="16">Catalyzes the phosphorylation of pantothenate (Pan), the first step in CoA biosynthesis.</text>
</comment>
<evidence type="ECO:0000256" key="6">
    <source>
        <dbReference type="ARBA" id="ARBA00012102"/>
    </source>
</evidence>
<dbReference type="Gene3D" id="3.30.420.40">
    <property type="match status" value="2"/>
</dbReference>
<feature type="binding site" evidence="16">
    <location>
        <position position="130"/>
    </location>
    <ligand>
        <name>ATP</name>
        <dbReference type="ChEBI" id="CHEBI:30616"/>
    </ligand>
</feature>
<dbReference type="CDD" id="cd24015">
    <property type="entry name" value="ASKHA_NBD_PanK-III"/>
    <property type="match status" value="1"/>
</dbReference>
<dbReference type="GO" id="GO:0015937">
    <property type="term" value="P:coenzyme A biosynthetic process"/>
    <property type="evidence" value="ECO:0007669"/>
    <property type="project" value="UniProtKB-UniRule"/>
</dbReference>
<evidence type="ECO:0000256" key="4">
    <source>
        <dbReference type="ARBA" id="ARBA00005225"/>
    </source>
</evidence>
<evidence type="ECO:0000256" key="3">
    <source>
        <dbReference type="ARBA" id="ARBA00004496"/>
    </source>
</evidence>
<dbReference type="Proteomes" id="UP000177583">
    <property type="component" value="Unassembled WGS sequence"/>
</dbReference>
<dbReference type="GO" id="GO:0005524">
    <property type="term" value="F:ATP binding"/>
    <property type="evidence" value="ECO:0007669"/>
    <property type="project" value="UniProtKB-UniRule"/>
</dbReference>
<dbReference type="PANTHER" id="PTHR34265:SF1">
    <property type="entry name" value="TYPE III PANTOTHENATE KINASE"/>
    <property type="match status" value="1"/>
</dbReference>
<evidence type="ECO:0000256" key="1">
    <source>
        <dbReference type="ARBA" id="ARBA00001206"/>
    </source>
</evidence>
<evidence type="ECO:0000256" key="9">
    <source>
        <dbReference type="ARBA" id="ARBA00022741"/>
    </source>
</evidence>
<dbReference type="GO" id="GO:0046872">
    <property type="term" value="F:metal ion binding"/>
    <property type="evidence" value="ECO:0007669"/>
    <property type="project" value="UniProtKB-KW"/>
</dbReference>
<evidence type="ECO:0000313" key="18">
    <source>
        <dbReference type="Proteomes" id="UP000177583"/>
    </source>
</evidence>
<dbReference type="PANTHER" id="PTHR34265">
    <property type="entry name" value="TYPE III PANTOTHENATE KINASE"/>
    <property type="match status" value="1"/>
</dbReference>
<dbReference type="Pfam" id="PF03309">
    <property type="entry name" value="Pan_kinase"/>
    <property type="match status" value="1"/>
</dbReference>
<sequence>MDFSRFWVMDGGNSTLHFGEFRGPQLQDQWRLPSHPVLPEPEYQALLAAQVAQRGTPQGVVFCSVFKAPLPALEAALASLGIPVLEIGQKELEQVGFRVLAQGAGIDRLVNGYAAWQKWKRDLVVVDLGTATTFDVVASPGVFLGGAIFTGLELCAKALAQNAEALFEVPLEFPKQIIGKNTREALQSGILFGYSSLVETMLEKIAASHGATLFGIATGGLAHVLYDQTAHLDRWEPTLTLEGLAGLAQDERINGNLKPRVGHG</sequence>
<comment type="subunit">
    <text evidence="5 16">Homodimer.</text>
</comment>
<evidence type="ECO:0000256" key="14">
    <source>
        <dbReference type="ARBA" id="ARBA00038036"/>
    </source>
</evidence>
<comment type="cofactor">
    <cofactor evidence="16">
        <name>NH4(+)</name>
        <dbReference type="ChEBI" id="CHEBI:28938"/>
    </cofactor>
    <cofactor evidence="16">
        <name>K(+)</name>
        <dbReference type="ChEBI" id="CHEBI:29103"/>
    </cofactor>
    <text evidence="16">A monovalent cation. Ammonium or potassium.</text>
</comment>
<dbReference type="EMBL" id="MFNF01000001">
    <property type="protein sequence ID" value="OGH05065.1"/>
    <property type="molecule type" value="Genomic_DNA"/>
</dbReference>
<evidence type="ECO:0000313" key="17">
    <source>
        <dbReference type="EMBL" id="OGH05065.1"/>
    </source>
</evidence>
<name>A0A1F6H3X3_9PROT</name>
<evidence type="ECO:0000256" key="10">
    <source>
        <dbReference type="ARBA" id="ARBA00022777"/>
    </source>
</evidence>
<evidence type="ECO:0000256" key="15">
    <source>
        <dbReference type="ARBA" id="ARBA00040883"/>
    </source>
</evidence>
<keyword evidence="7 16" id="KW-0963">Cytoplasm</keyword>
<keyword evidence="11 16" id="KW-0067">ATP-binding</keyword>
<dbReference type="EC" id="2.7.1.33" evidence="6 16"/>
<dbReference type="InterPro" id="IPR004619">
    <property type="entry name" value="Type_III_PanK"/>
</dbReference>
<evidence type="ECO:0000256" key="5">
    <source>
        <dbReference type="ARBA" id="ARBA00011738"/>
    </source>
</evidence>
<dbReference type="HAMAP" id="MF_01274">
    <property type="entry name" value="Pantothen_kinase_3"/>
    <property type="match status" value="1"/>
</dbReference>